<reference evidence="2 4" key="2">
    <citation type="journal article" date="2013" name="Nature">
        <title>Insights into bilaterian evolution from three spiralian genomes.</title>
        <authorList>
            <person name="Simakov O."/>
            <person name="Marletaz F."/>
            <person name="Cho S.J."/>
            <person name="Edsinger-Gonzales E."/>
            <person name="Havlak P."/>
            <person name="Hellsten U."/>
            <person name="Kuo D.H."/>
            <person name="Larsson T."/>
            <person name="Lv J."/>
            <person name="Arendt D."/>
            <person name="Savage R."/>
            <person name="Osoegawa K."/>
            <person name="de Jong P."/>
            <person name="Grimwood J."/>
            <person name="Chapman J.A."/>
            <person name="Shapiro H."/>
            <person name="Aerts A."/>
            <person name="Otillar R.P."/>
            <person name="Terry A.Y."/>
            <person name="Boore J.L."/>
            <person name="Grigoriev I.V."/>
            <person name="Lindberg D.R."/>
            <person name="Seaver E.C."/>
            <person name="Weisblat D.A."/>
            <person name="Putnam N.H."/>
            <person name="Rokhsar D.S."/>
        </authorList>
    </citation>
    <scope>NUCLEOTIDE SEQUENCE</scope>
</reference>
<evidence type="ECO:0000313" key="2">
    <source>
        <dbReference type="EMBL" id="ESO02105.1"/>
    </source>
</evidence>
<dbReference type="AlphaFoldDB" id="T1ERD0"/>
<dbReference type="Proteomes" id="UP000015101">
    <property type="component" value="Unassembled WGS sequence"/>
</dbReference>
<dbReference type="InParanoid" id="T1ERD0"/>
<evidence type="ECO:0000313" key="3">
    <source>
        <dbReference type="EnsemblMetazoa" id="HelroP161340"/>
    </source>
</evidence>
<dbReference type="PANTHER" id="PTHR21656:SF2">
    <property type="entry name" value="MALE-SPECIFIC LETHAL 1 HOMOLOG"/>
    <property type="match status" value="1"/>
</dbReference>
<keyword evidence="4" id="KW-1185">Reference proteome</keyword>
<feature type="domain" description="PEHE" evidence="1">
    <location>
        <begin position="17"/>
        <end position="117"/>
    </location>
</feature>
<dbReference type="InterPro" id="IPR026711">
    <property type="entry name" value="Msl-1"/>
</dbReference>
<dbReference type="Pfam" id="PF15275">
    <property type="entry name" value="PEHE"/>
    <property type="match status" value="1"/>
</dbReference>
<accession>T1ERD0</accession>
<dbReference type="GeneID" id="20199130"/>
<evidence type="ECO:0000259" key="1">
    <source>
        <dbReference type="SMART" id="SM01300"/>
    </source>
</evidence>
<dbReference type="CTD" id="20199130"/>
<evidence type="ECO:0000313" key="4">
    <source>
        <dbReference type="Proteomes" id="UP000015101"/>
    </source>
</evidence>
<name>T1ERD0_HELRO</name>
<dbReference type="Gene3D" id="6.10.250.3170">
    <property type="match status" value="1"/>
</dbReference>
<dbReference type="OrthoDB" id="6160252at2759"/>
<dbReference type="EMBL" id="AMQM01000798">
    <property type="status" value="NOT_ANNOTATED_CDS"/>
    <property type="molecule type" value="Genomic_DNA"/>
</dbReference>
<dbReference type="SMART" id="SM01300">
    <property type="entry name" value="PEHE"/>
    <property type="match status" value="1"/>
</dbReference>
<dbReference type="HOGENOM" id="CLU_1697433_0_0_1"/>
<organism evidence="3 4">
    <name type="scientific">Helobdella robusta</name>
    <name type="common">Californian leech</name>
    <dbReference type="NCBI Taxonomy" id="6412"/>
    <lineage>
        <taxon>Eukaryota</taxon>
        <taxon>Metazoa</taxon>
        <taxon>Spiralia</taxon>
        <taxon>Lophotrochozoa</taxon>
        <taxon>Annelida</taxon>
        <taxon>Clitellata</taxon>
        <taxon>Hirudinea</taxon>
        <taxon>Rhynchobdellida</taxon>
        <taxon>Glossiphoniidae</taxon>
        <taxon>Helobdella</taxon>
    </lineage>
</organism>
<dbReference type="InterPro" id="IPR029332">
    <property type="entry name" value="PEHE_dom"/>
</dbReference>
<dbReference type="EMBL" id="KB096742">
    <property type="protein sequence ID" value="ESO02105.1"/>
    <property type="molecule type" value="Genomic_DNA"/>
</dbReference>
<dbReference type="GO" id="GO:0072487">
    <property type="term" value="C:MSL complex"/>
    <property type="evidence" value="ECO:0007669"/>
    <property type="project" value="InterPro"/>
</dbReference>
<dbReference type="PANTHER" id="PTHR21656">
    <property type="entry name" value="MALE-SPECIFIC LETHAL-1 PROTEIN"/>
    <property type="match status" value="1"/>
</dbReference>
<dbReference type="EnsemblMetazoa" id="HelroT161340">
    <property type="protein sequence ID" value="HelroP161340"/>
    <property type="gene ID" value="HelroG161340"/>
</dbReference>
<reference evidence="4" key="1">
    <citation type="submission" date="2012-12" db="EMBL/GenBank/DDBJ databases">
        <authorList>
            <person name="Hellsten U."/>
            <person name="Grimwood J."/>
            <person name="Chapman J.A."/>
            <person name="Shapiro H."/>
            <person name="Aerts A."/>
            <person name="Otillar R.P."/>
            <person name="Terry A.Y."/>
            <person name="Boore J.L."/>
            <person name="Simakov O."/>
            <person name="Marletaz F."/>
            <person name="Cho S.-J."/>
            <person name="Edsinger-Gonzales E."/>
            <person name="Havlak P."/>
            <person name="Kuo D.-H."/>
            <person name="Larsson T."/>
            <person name="Lv J."/>
            <person name="Arendt D."/>
            <person name="Savage R."/>
            <person name="Osoegawa K."/>
            <person name="de Jong P."/>
            <person name="Lindberg D.R."/>
            <person name="Seaver E.C."/>
            <person name="Weisblat D.A."/>
            <person name="Putnam N.H."/>
            <person name="Grigoriev I.V."/>
            <person name="Rokhsar D.S."/>
        </authorList>
    </citation>
    <scope>NUCLEOTIDE SEQUENCE</scope>
</reference>
<protein>
    <recommendedName>
        <fullName evidence="1">PEHE domain-containing protein</fullName>
    </recommendedName>
</protein>
<dbReference type="KEGG" id="hro:HELRODRAFT_161340"/>
<dbReference type="STRING" id="6412.T1ERD0"/>
<sequence>MTNDVENDIHLNVSNFIAVPSWRMRPMHTLYIMEGTENLDDHVFEKRHQKPENDERRRKRWDLQRLRELGLIKKNSHKQDHEIADNDDIRGFELKKFEKDLQSNVGKIEKLSRKLTNAEHAMIIAFLSLNPIVHSCVNQIHGGNFSYYRVFSVHQ</sequence>
<dbReference type="RefSeq" id="XP_009019513.1">
    <property type="nucleotide sequence ID" value="XM_009021265.1"/>
</dbReference>
<proteinExistence type="predicted"/>
<gene>
    <name evidence="3" type="primary">20199130</name>
    <name evidence="2" type="ORF">HELRODRAFT_161340</name>
</gene>
<reference evidence="3" key="3">
    <citation type="submission" date="2015-06" db="UniProtKB">
        <authorList>
            <consortium name="EnsemblMetazoa"/>
        </authorList>
    </citation>
    <scope>IDENTIFICATION</scope>
</reference>